<name>A0A084SIB2_9BACT</name>
<evidence type="ECO:0000313" key="1">
    <source>
        <dbReference type="EMBL" id="KFA88197.1"/>
    </source>
</evidence>
<dbReference type="AlphaFoldDB" id="A0A084SIB2"/>
<evidence type="ECO:0008006" key="3">
    <source>
        <dbReference type="Google" id="ProtNLM"/>
    </source>
</evidence>
<accession>A0A084SIB2</accession>
<protein>
    <recommendedName>
        <fullName evidence="3">Lipoprotein</fullName>
    </recommendedName>
</protein>
<comment type="caution">
    <text evidence="1">The sequence shown here is derived from an EMBL/GenBank/DDBJ whole genome shotgun (WGS) entry which is preliminary data.</text>
</comment>
<dbReference type="RefSeq" id="WP_043409425.1">
    <property type="nucleotide sequence ID" value="NZ_JPMI01000300.1"/>
</dbReference>
<dbReference type="Proteomes" id="UP000028547">
    <property type="component" value="Unassembled WGS sequence"/>
</dbReference>
<gene>
    <name evidence="1" type="ORF">Q664_42495</name>
</gene>
<dbReference type="EMBL" id="JPMI01000300">
    <property type="protein sequence ID" value="KFA88197.1"/>
    <property type="molecule type" value="Genomic_DNA"/>
</dbReference>
<proteinExistence type="predicted"/>
<evidence type="ECO:0000313" key="2">
    <source>
        <dbReference type="Proteomes" id="UP000028547"/>
    </source>
</evidence>
<reference evidence="1 2" key="1">
    <citation type="submission" date="2014-07" db="EMBL/GenBank/DDBJ databases">
        <title>Draft Genome Sequence of Gephyronic Acid Producer, Cystobacter violaceus Strain Cb vi76.</title>
        <authorList>
            <person name="Stevens D.C."/>
            <person name="Young J."/>
            <person name="Carmichael R."/>
            <person name="Tan J."/>
            <person name="Taylor R.E."/>
        </authorList>
    </citation>
    <scope>NUCLEOTIDE SEQUENCE [LARGE SCALE GENOMIC DNA]</scope>
    <source>
        <strain evidence="1 2">Cb vi76</strain>
    </source>
</reference>
<dbReference type="PROSITE" id="PS51257">
    <property type="entry name" value="PROKAR_LIPOPROTEIN"/>
    <property type="match status" value="1"/>
</dbReference>
<organism evidence="1 2">
    <name type="scientific">Archangium violaceum Cb vi76</name>
    <dbReference type="NCBI Taxonomy" id="1406225"/>
    <lineage>
        <taxon>Bacteria</taxon>
        <taxon>Pseudomonadati</taxon>
        <taxon>Myxococcota</taxon>
        <taxon>Myxococcia</taxon>
        <taxon>Myxococcales</taxon>
        <taxon>Cystobacterineae</taxon>
        <taxon>Archangiaceae</taxon>
        <taxon>Archangium</taxon>
    </lineage>
</organism>
<sequence>MRESIIRCGLVVACILAGCGGGVEETVAEERRPDEPDEPVTALHVPTTQTEPLLIKAIYRDTTVRTLLQLSLVESNIGRPPVYIPTSRPRREPNSLDIPFMNPLNALKLNGPLPGKQFSGLGRDFRSFDTEYADPAPSGDVGLEHYVQTVNDSLAVFDKKGTGLVAPMSARNLWLGTVCEAAALADGMVRYDQLAGSEPGRGRWIITHRGFLAAPVREEDEPRVALGALEPVSTAAMSSGPSALWTSADKHYQCVAVSETNDPTGRYHRYIFEFEAFNDAPKLGVWSNAYFLTVSMSRREGEVLLPRRARICAMEREKMVKGQAARMLCFDVASHAKHYADLLPADLDGEEPPPAGSPHYVFSLRQTKARSHELYNRIAVWTFEVDWGQPKHSSLTGPFEFRVEPFEQGFLVRQRNESTRLNPLGYKLTGRAPYRNFKSHQSILLTHSIPTRIEDGEARGSGLRWYELRLEPASSGQLPRVHQSGTYAPGGGFRWMGSIAFDKAGNIALGYSLSIPTATQANPTTLLPSLGYTGRTRDCPAGTMARGEMTLRRGEANQRTLAWATNSSLTVDPVDGCTFWFTAQYMPRSPSSVRDWSTHIGAFQLPGCLNPAPTCQ</sequence>